<protein>
    <submittedName>
        <fullName evidence="1">Uncharacterized protein</fullName>
    </submittedName>
</protein>
<accession>X1CBR6</accession>
<dbReference type="AlphaFoldDB" id="X1CBR6"/>
<comment type="caution">
    <text evidence="1">The sequence shown here is derived from an EMBL/GenBank/DDBJ whole genome shotgun (WGS) entry which is preliminary data.</text>
</comment>
<name>X1CBR6_9ZZZZ</name>
<gene>
    <name evidence="1" type="ORF">S01H4_48211</name>
</gene>
<dbReference type="EMBL" id="BART01027152">
    <property type="protein sequence ID" value="GAG90662.1"/>
    <property type="molecule type" value="Genomic_DNA"/>
</dbReference>
<evidence type="ECO:0000313" key="1">
    <source>
        <dbReference type="EMBL" id="GAG90662.1"/>
    </source>
</evidence>
<proteinExistence type="predicted"/>
<organism evidence="1">
    <name type="scientific">marine sediment metagenome</name>
    <dbReference type="NCBI Taxonomy" id="412755"/>
    <lineage>
        <taxon>unclassified sequences</taxon>
        <taxon>metagenomes</taxon>
        <taxon>ecological metagenomes</taxon>
    </lineage>
</organism>
<reference evidence="1" key="1">
    <citation type="journal article" date="2014" name="Front. Microbiol.">
        <title>High frequency of phylogenetically diverse reductive dehalogenase-homologous genes in deep subseafloor sedimentary metagenomes.</title>
        <authorList>
            <person name="Kawai M."/>
            <person name="Futagami T."/>
            <person name="Toyoda A."/>
            <person name="Takaki Y."/>
            <person name="Nishi S."/>
            <person name="Hori S."/>
            <person name="Arai W."/>
            <person name="Tsubouchi T."/>
            <person name="Morono Y."/>
            <person name="Uchiyama I."/>
            <person name="Ito T."/>
            <person name="Fujiyama A."/>
            <person name="Inagaki F."/>
            <person name="Takami H."/>
        </authorList>
    </citation>
    <scope>NUCLEOTIDE SEQUENCE</scope>
    <source>
        <strain evidence="1">Expedition CK06-06</strain>
    </source>
</reference>
<sequence length="122" mass="14138">MNKEKEKPKEILEASDLTRKYTILEQALDEGFKGLILKVMPVNSRDFFGTQTFEDRPGYAIEVKLNSDKGEIFEQFFSLPDSPQGLIQSNMYKFKQKYESIPKKGLEVDVILNEDGFFEIVF</sequence>